<keyword evidence="3" id="KW-1185">Reference proteome</keyword>
<keyword evidence="1" id="KW-0812">Transmembrane</keyword>
<comment type="caution">
    <text evidence="2">The sequence shown here is derived from an EMBL/GenBank/DDBJ whole genome shotgun (WGS) entry which is preliminary data.</text>
</comment>
<evidence type="ECO:0000256" key="1">
    <source>
        <dbReference type="SAM" id="Phobius"/>
    </source>
</evidence>
<evidence type="ECO:0000313" key="3">
    <source>
        <dbReference type="Proteomes" id="UP000027153"/>
    </source>
</evidence>
<accession>A0A062V1E3</accession>
<reference evidence="2 3" key="1">
    <citation type="journal article" date="2013" name="Nature">
        <title>Anaerobic oxidation of methane coupled to nitrate reduction in a novel archaeal lineage.</title>
        <authorList>
            <person name="Haroon M.F."/>
            <person name="Hu S."/>
            <person name="Shi Y."/>
            <person name="Imelfort M."/>
            <person name="Keller J."/>
            <person name="Hugenholtz P."/>
            <person name="Yuan Z."/>
            <person name="Tyson G.W."/>
        </authorList>
    </citation>
    <scope>NUCLEOTIDE SEQUENCE [LARGE SCALE GENOMIC DNA]</scope>
    <source>
        <strain evidence="2 3">ANME-2d</strain>
    </source>
</reference>
<dbReference type="RefSeq" id="WP_048093471.1">
    <property type="nucleotide sequence ID" value="NZ_JMIY01000007.1"/>
</dbReference>
<keyword evidence="1" id="KW-1133">Transmembrane helix</keyword>
<proteinExistence type="predicted"/>
<dbReference type="Proteomes" id="UP000027153">
    <property type="component" value="Unassembled WGS sequence"/>
</dbReference>
<gene>
    <name evidence="2" type="ORF">ANME2D_03242</name>
</gene>
<dbReference type="EMBL" id="JMIY01000007">
    <property type="protein sequence ID" value="KCZ71207.1"/>
    <property type="molecule type" value="Genomic_DNA"/>
</dbReference>
<protein>
    <submittedName>
        <fullName evidence="2">Uncharacterized protein</fullName>
    </submittedName>
</protein>
<organism evidence="2 3">
    <name type="scientific">Candidatus Methanoperedens nitratireducens</name>
    <dbReference type="NCBI Taxonomy" id="1392998"/>
    <lineage>
        <taxon>Archaea</taxon>
        <taxon>Methanobacteriati</taxon>
        <taxon>Methanobacteriota</taxon>
        <taxon>Stenosarchaea group</taxon>
        <taxon>Methanomicrobia</taxon>
        <taxon>Methanosarcinales</taxon>
        <taxon>ANME-2 cluster</taxon>
        <taxon>Candidatus Methanoperedentaceae</taxon>
        <taxon>Candidatus Methanoperedens</taxon>
    </lineage>
</organism>
<feature type="transmembrane region" description="Helical" evidence="1">
    <location>
        <begin position="33"/>
        <end position="55"/>
    </location>
</feature>
<dbReference type="OrthoDB" id="377318at2157"/>
<dbReference type="AlphaFoldDB" id="A0A062V1E3"/>
<evidence type="ECO:0000313" key="2">
    <source>
        <dbReference type="EMBL" id="KCZ71207.1"/>
    </source>
</evidence>
<name>A0A062V1E3_9EURY</name>
<keyword evidence="1" id="KW-0472">Membrane</keyword>
<sequence length="59" mass="6368">MKLSRSSYLRVEAITKITGLILLAVGIDNIPKGNYSIALVFFGLGGMIGIIPLFIEVET</sequence>